<dbReference type="InterPro" id="IPR042243">
    <property type="entry name" value="HypD_1"/>
</dbReference>
<accession>A0A9D2SIG5</accession>
<dbReference type="GO" id="GO:0051539">
    <property type="term" value="F:4 iron, 4 sulfur cluster binding"/>
    <property type="evidence" value="ECO:0007669"/>
    <property type="project" value="TreeGrafter"/>
</dbReference>
<name>A0A9D2SIG5_9FIRM</name>
<dbReference type="Proteomes" id="UP000823910">
    <property type="component" value="Unassembled WGS sequence"/>
</dbReference>
<evidence type="ECO:0000313" key="4">
    <source>
        <dbReference type="EMBL" id="HJC06384.1"/>
    </source>
</evidence>
<keyword evidence="3" id="KW-0408">Iron</keyword>
<comment type="caution">
    <text evidence="4">The sequence shown here is derived from an EMBL/GenBank/DDBJ whole genome shotgun (WGS) entry which is preliminary data.</text>
</comment>
<dbReference type="GO" id="GO:0070025">
    <property type="term" value="F:carbon monoxide binding"/>
    <property type="evidence" value="ECO:0007669"/>
    <property type="project" value="TreeGrafter"/>
</dbReference>
<dbReference type="AlphaFoldDB" id="A0A9D2SIG5"/>
<comment type="similarity">
    <text evidence="1">Belongs to the HypD family.</text>
</comment>
<keyword evidence="2" id="KW-0479">Metal-binding</keyword>
<dbReference type="Pfam" id="PF01924">
    <property type="entry name" value="HypD"/>
    <property type="match status" value="1"/>
</dbReference>
<evidence type="ECO:0000313" key="5">
    <source>
        <dbReference type="Proteomes" id="UP000823910"/>
    </source>
</evidence>
<dbReference type="InterPro" id="IPR042244">
    <property type="entry name" value="HypD_2_sf"/>
</dbReference>
<dbReference type="PANTHER" id="PTHR30149:SF0">
    <property type="entry name" value="HYDROGENASE MATURATION FACTOR HYPD"/>
    <property type="match status" value="1"/>
</dbReference>
<dbReference type="EMBL" id="DWWT01000046">
    <property type="protein sequence ID" value="HJC06384.1"/>
    <property type="molecule type" value="Genomic_DNA"/>
</dbReference>
<protein>
    <submittedName>
        <fullName evidence="4">Hydrogenase formation protein HypD</fullName>
    </submittedName>
</protein>
<dbReference type="Gene3D" id="6.10.20.100">
    <property type="match status" value="1"/>
</dbReference>
<dbReference type="Gene3D" id="3.40.50.11750">
    <property type="entry name" value="HypD, alpha/beta domain 1"/>
    <property type="match status" value="2"/>
</dbReference>
<reference evidence="4" key="2">
    <citation type="submission" date="2021-04" db="EMBL/GenBank/DDBJ databases">
        <authorList>
            <person name="Gilroy R."/>
        </authorList>
    </citation>
    <scope>NUCLEOTIDE SEQUENCE</scope>
    <source>
        <strain evidence="4">CHK180-15479</strain>
    </source>
</reference>
<dbReference type="GO" id="GO:0051604">
    <property type="term" value="P:protein maturation"/>
    <property type="evidence" value="ECO:0007669"/>
    <property type="project" value="TreeGrafter"/>
</dbReference>
<proteinExistence type="inferred from homology"/>
<evidence type="ECO:0000256" key="1">
    <source>
        <dbReference type="ARBA" id="ARBA00007888"/>
    </source>
</evidence>
<dbReference type="PIRSF" id="PIRSF005622">
    <property type="entry name" value="Hydrgn_mat_hypD"/>
    <property type="match status" value="1"/>
</dbReference>
<reference evidence="4" key="1">
    <citation type="journal article" date="2021" name="PeerJ">
        <title>Extensive microbial diversity within the chicken gut microbiome revealed by metagenomics and culture.</title>
        <authorList>
            <person name="Gilroy R."/>
            <person name="Ravi A."/>
            <person name="Getino M."/>
            <person name="Pursley I."/>
            <person name="Horton D.L."/>
            <person name="Alikhan N.F."/>
            <person name="Baker D."/>
            <person name="Gharbi K."/>
            <person name="Hall N."/>
            <person name="Watson M."/>
            <person name="Adriaenssens E.M."/>
            <person name="Foster-Nyarko E."/>
            <person name="Jarju S."/>
            <person name="Secka A."/>
            <person name="Antonio M."/>
            <person name="Oren A."/>
            <person name="Chaudhuri R.R."/>
            <person name="La Ragione R."/>
            <person name="Hildebrand F."/>
            <person name="Pallen M.J."/>
        </authorList>
    </citation>
    <scope>NUCLEOTIDE SEQUENCE</scope>
    <source>
        <strain evidence="4">CHK180-15479</strain>
    </source>
</reference>
<dbReference type="GO" id="GO:0005506">
    <property type="term" value="F:iron ion binding"/>
    <property type="evidence" value="ECO:0007669"/>
    <property type="project" value="TreeGrafter"/>
</dbReference>
<dbReference type="InterPro" id="IPR002780">
    <property type="entry name" value="Hyd_form_HypD"/>
</dbReference>
<sequence length="372" mass="39514">MRKRGAGRLSAEHVPVEPGALLEEIRRMARSLGQVQLMEICGTHTMAIARAGLKSLLPENIRLISGPGCPVCVTPAGAVDELLRISSIPGVIMASYGDLLRVPGSRRGDSLLRRMAQGADVRMVYSPIDALEMAGKHPDRQVVFAGVGFETTAPGTAACLMEARERRMSNFSVLSLLKTTEPAVRALVDAPQMRECRIDGFLCPGHVAVITGADSFAFLPEEYGLPAVVSGFEPEDLVVSVYLLVKMLAEGRPALVNEYARLVRGSGNPAARKAVDAVFAPGGSLWRGLGEISESGLAIREEFAAWDAARQYGFCPDAGAEAAGCRCGDVIRGLLAPQECPLFGLACLPEDPVGPCMVSGEGACAAAYRYRE</sequence>
<organism evidence="4 5">
    <name type="scientific">Candidatus Enterocloster excrementipullorum</name>
    <dbReference type="NCBI Taxonomy" id="2838559"/>
    <lineage>
        <taxon>Bacteria</taxon>
        <taxon>Bacillati</taxon>
        <taxon>Bacillota</taxon>
        <taxon>Clostridia</taxon>
        <taxon>Lachnospirales</taxon>
        <taxon>Lachnospiraceae</taxon>
        <taxon>Enterocloster</taxon>
    </lineage>
</organism>
<dbReference type="NCBIfam" id="TIGR00075">
    <property type="entry name" value="hypD"/>
    <property type="match status" value="1"/>
</dbReference>
<gene>
    <name evidence="4" type="primary">hypD</name>
    <name evidence="4" type="ORF">H9704_09550</name>
</gene>
<evidence type="ECO:0000256" key="2">
    <source>
        <dbReference type="ARBA" id="ARBA00022723"/>
    </source>
</evidence>
<evidence type="ECO:0000256" key="3">
    <source>
        <dbReference type="ARBA" id="ARBA00023004"/>
    </source>
</evidence>
<dbReference type="PANTHER" id="PTHR30149">
    <property type="entry name" value="HYDROGENASE PROTEIN ASSEMBLY PROTEIN HYPD"/>
    <property type="match status" value="1"/>
</dbReference>